<accession>A0ABM6RV92</accession>
<dbReference type="Gene3D" id="3.40.190.10">
    <property type="entry name" value="Periplasmic binding protein-like II"/>
    <property type="match status" value="1"/>
</dbReference>
<dbReference type="PANTHER" id="PTHR30290:SF10">
    <property type="entry name" value="PERIPLASMIC OLIGOPEPTIDE-BINDING PROTEIN-RELATED"/>
    <property type="match status" value="1"/>
</dbReference>
<evidence type="ECO:0000256" key="4">
    <source>
        <dbReference type="ARBA" id="ARBA00022729"/>
    </source>
</evidence>
<dbReference type="Pfam" id="PF00496">
    <property type="entry name" value="SBP_bac_5"/>
    <property type="match status" value="1"/>
</dbReference>
<dbReference type="InterPro" id="IPR039424">
    <property type="entry name" value="SBP_5"/>
</dbReference>
<dbReference type="InterPro" id="IPR000914">
    <property type="entry name" value="SBP_5_dom"/>
</dbReference>
<keyword evidence="3" id="KW-0813">Transport</keyword>
<keyword evidence="4" id="KW-0732">Signal</keyword>
<protein>
    <submittedName>
        <fullName evidence="6">ABC transporter substrate-binding protein</fullName>
    </submittedName>
</protein>
<dbReference type="PANTHER" id="PTHR30290">
    <property type="entry name" value="PERIPLASMIC BINDING COMPONENT OF ABC TRANSPORTER"/>
    <property type="match status" value="1"/>
</dbReference>
<gene>
    <name evidence="6" type="ORF">BXT84_05235</name>
</gene>
<evidence type="ECO:0000256" key="2">
    <source>
        <dbReference type="ARBA" id="ARBA00005695"/>
    </source>
</evidence>
<dbReference type="CDD" id="cd08513">
    <property type="entry name" value="PBP2_thermophilic_Hb8_like"/>
    <property type="match status" value="1"/>
</dbReference>
<evidence type="ECO:0000313" key="6">
    <source>
        <dbReference type="EMBL" id="AUW95407.1"/>
    </source>
</evidence>
<dbReference type="Gene3D" id="3.10.105.10">
    <property type="entry name" value="Dipeptide-binding Protein, Domain 3"/>
    <property type="match status" value="1"/>
</dbReference>
<keyword evidence="7" id="KW-1185">Reference proteome</keyword>
<dbReference type="Proteomes" id="UP000325292">
    <property type="component" value="Chromosome"/>
</dbReference>
<name>A0ABM6RV92_9FIRM</name>
<evidence type="ECO:0000259" key="5">
    <source>
        <dbReference type="Pfam" id="PF00496"/>
    </source>
</evidence>
<dbReference type="InterPro" id="IPR030678">
    <property type="entry name" value="Peptide/Ni-bd"/>
</dbReference>
<dbReference type="PROSITE" id="PS51257">
    <property type="entry name" value="PROKAR_LIPOPROTEIN"/>
    <property type="match status" value="1"/>
</dbReference>
<feature type="domain" description="Solute-binding protein family 5" evidence="5">
    <location>
        <begin position="102"/>
        <end position="487"/>
    </location>
</feature>
<sequence length="590" mass="65391">MLEPFRHILNREAGTLNRLIKVATSGLIVIGLAGCGTPSSNAAPRIVPHFGGTAVYALPVQTSPNWFFPLVSLNADTVVNFETDLMMYKPLVYFNQQGHFEPQHSLASSVTWNASDTVYTIHLNPKWHWSNGHRVTAQDVVFTWDIMQAGSMPNNPYSWAFSGEGSGGIPATWKSVVAPNSHTVVITTTVPRNPEWFIRNGLMEIIPVPRSIWDRYPKNMAKEMSFINSVANLPTNSVYQVVDGPYRLASYQPGNYWTFVPNPHYDGHKSYLSRVVFKYETSSAAEFAALRTGAINVGYLGVGLLGARSEIPHDKITALYRPGFDYVALNLNPAAPHEIGKAFSELPVRQALQMGVDQTGMIAHIFHGYGVIDDTSLAPLPKTFLFNPALTRPLYPFNPARGKQLLLKNGWREVHGVMTKQGMALNFTLDYAAGTQSAADMVQLMKSNWAQEGIEVHLVPQTFDTVVSYGPSNASKWAMVDWSDGAAWTYGNDPYPTGGSLFATDAGENGGDYSNHEMNLLIQATYEPGTPMQTLHRLYRYEMYVAQQLPGVIFLPMEPKFIVHADTIHGVSTELGTFGNIHPNYWWVSP</sequence>
<comment type="similarity">
    <text evidence="2">Belongs to the bacterial solute-binding protein 5 family.</text>
</comment>
<evidence type="ECO:0000256" key="3">
    <source>
        <dbReference type="ARBA" id="ARBA00022448"/>
    </source>
</evidence>
<comment type="subcellular location">
    <subcellularLocation>
        <location evidence="1">Cell envelope</location>
    </subcellularLocation>
</comment>
<dbReference type="PIRSF" id="PIRSF002741">
    <property type="entry name" value="MppA"/>
    <property type="match status" value="1"/>
</dbReference>
<proteinExistence type="inferred from homology"/>
<evidence type="ECO:0000256" key="1">
    <source>
        <dbReference type="ARBA" id="ARBA00004196"/>
    </source>
</evidence>
<reference evidence="6 7" key="1">
    <citation type="journal article" date="2019" name="Sci. Rep.">
        <title>Sulfobacillus thermotolerans: new insights into resistance and metabolic capacities of acidophilic chemolithotrophs.</title>
        <authorList>
            <person name="Panyushkina A.E."/>
            <person name="Babenko V.V."/>
            <person name="Nikitina A.S."/>
            <person name="Selezneva O.V."/>
            <person name="Tsaplina I.A."/>
            <person name="Letarova M.A."/>
            <person name="Kostryukova E.S."/>
            <person name="Letarov A.V."/>
        </authorList>
    </citation>
    <scope>NUCLEOTIDE SEQUENCE [LARGE SCALE GENOMIC DNA]</scope>
    <source>
        <strain evidence="6 7">Kr1</strain>
    </source>
</reference>
<dbReference type="EMBL" id="CP019454">
    <property type="protein sequence ID" value="AUW95407.1"/>
    <property type="molecule type" value="Genomic_DNA"/>
</dbReference>
<organism evidence="6 7">
    <name type="scientific">Sulfobacillus thermotolerans</name>
    <dbReference type="NCBI Taxonomy" id="338644"/>
    <lineage>
        <taxon>Bacteria</taxon>
        <taxon>Bacillati</taxon>
        <taxon>Bacillota</taxon>
        <taxon>Clostridia</taxon>
        <taxon>Eubacteriales</taxon>
        <taxon>Clostridiales Family XVII. Incertae Sedis</taxon>
        <taxon>Sulfobacillus</taxon>
    </lineage>
</organism>
<dbReference type="SUPFAM" id="SSF53850">
    <property type="entry name" value="Periplasmic binding protein-like II"/>
    <property type="match status" value="1"/>
</dbReference>
<evidence type="ECO:0000313" key="7">
    <source>
        <dbReference type="Proteomes" id="UP000325292"/>
    </source>
</evidence>